<dbReference type="GO" id="GO:0009055">
    <property type="term" value="F:electron transfer activity"/>
    <property type="evidence" value="ECO:0007669"/>
    <property type="project" value="InterPro"/>
</dbReference>
<evidence type="ECO:0000313" key="1">
    <source>
        <dbReference type="EMBL" id="PHN05150.1"/>
    </source>
</evidence>
<dbReference type="SUPFAM" id="SSF46626">
    <property type="entry name" value="Cytochrome c"/>
    <property type="match status" value="1"/>
</dbReference>
<name>A0A2D0N9V2_FLAN2</name>
<dbReference type="InterPro" id="IPR036909">
    <property type="entry name" value="Cyt_c-like_dom_sf"/>
</dbReference>
<accession>A0A2D0N9V2</accession>
<comment type="caution">
    <text evidence="1">The sequence shown here is derived from an EMBL/GenBank/DDBJ whole genome shotgun (WGS) entry which is preliminary data.</text>
</comment>
<dbReference type="OrthoDB" id="9805828at2"/>
<evidence type="ECO:0000313" key="2">
    <source>
        <dbReference type="Proteomes" id="UP000223913"/>
    </source>
</evidence>
<sequence>MLLGLAAVVLCVVLLYAIVAPSMDFSSPQPAANPQNQGTPVAAAPAGVEEEEIVDGVHVASGLIVAEGFETVRAQCTACHSGKLVAQNRATRTGWKEMITWMQNTQGLWPLGDNEPIILDYLATNYGPEETGRRANLEEVEWYILELD</sequence>
<keyword evidence="2" id="KW-1185">Reference proteome</keyword>
<dbReference type="EMBL" id="PDUD01000023">
    <property type="protein sequence ID" value="PHN05150.1"/>
    <property type="molecule type" value="Genomic_DNA"/>
</dbReference>
<dbReference type="Proteomes" id="UP000223913">
    <property type="component" value="Unassembled WGS sequence"/>
</dbReference>
<evidence type="ECO:0008006" key="3">
    <source>
        <dbReference type="Google" id="ProtNLM"/>
    </source>
</evidence>
<proteinExistence type="predicted"/>
<gene>
    <name evidence="1" type="ORF">CRP01_17965</name>
</gene>
<dbReference type="AlphaFoldDB" id="A0A2D0N9V2"/>
<reference evidence="1 2" key="1">
    <citation type="submission" date="2017-10" db="EMBL/GenBank/DDBJ databases">
        <title>The draft genome sequence of Lewinella nigricans NBRC 102662.</title>
        <authorList>
            <person name="Wang K."/>
        </authorList>
    </citation>
    <scope>NUCLEOTIDE SEQUENCE [LARGE SCALE GENOMIC DNA]</scope>
    <source>
        <strain evidence="1 2">NBRC 102662</strain>
    </source>
</reference>
<dbReference type="Gene3D" id="1.10.760.10">
    <property type="entry name" value="Cytochrome c-like domain"/>
    <property type="match status" value="1"/>
</dbReference>
<dbReference type="GO" id="GO:0020037">
    <property type="term" value="F:heme binding"/>
    <property type="evidence" value="ECO:0007669"/>
    <property type="project" value="InterPro"/>
</dbReference>
<protein>
    <recommendedName>
        <fullName evidence="3">Monoheme cytochrome C</fullName>
    </recommendedName>
</protein>
<organism evidence="1 2">
    <name type="scientific">Flavilitoribacter nigricans (strain ATCC 23147 / DSM 23189 / NBRC 102662 / NCIMB 1420 / SS-2)</name>
    <name type="common">Lewinella nigricans</name>
    <dbReference type="NCBI Taxonomy" id="1122177"/>
    <lineage>
        <taxon>Bacteria</taxon>
        <taxon>Pseudomonadati</taxon>
        <taxon>Bacteroidota</taxon>
        <taxon>Saprospiria</taxon>
        <taxon>Saprospirales</taxon>
        <taxon>Lewinellaceae</taxon>
        <taxon>Flavilitoribacter</taxon>
    </lineage>
</organism>